<dbReference type="GO" id="GO:0032259">
    <property type="term" value="P:methylation"/>
    <property type="evidence" value="ECO:0007669"/>
    <property type="project" value="UniProtKB-KW"/>
</dbReference>
<dbReference type="SUPFAM" id="SSF53335">
    <property type="entry name" value="S-adenosyl-L-methionine-dependent methyltransferases"/>
    <property type="match status" value="1"/>
</dbReference>
<dbReference type="GO" id="GO:0006935">
    <property type="term" value="P:chemotaxis"/>
    <property type="evidence" value="ECO:0007669"/>
    <property type="project" value="UniProtKB-UniRule"/>
</dbReference>
<dbReference type="RefSeq" id="WP_252852012.1">
    <property type="nucleotide sequence ID" value="NZ_JAMXLR010000026.1"/>
</dbReference>
<dbReference type="InterPro" id="IPR022642">
    <property type="entry name" value="CheR_C"/>
</dbReference>
<dbReference type="Proteomes" id="UP001155241">
    <property type="component" value="Unassembled WGS sequence"/>
</dbReference>
<dbReference type="Gene3D" id="1.10.155.10">
    <property type="entry name" value="Chemotaxis receptor methyltransferase CheR, N-terminal domain"/>
    <property type="match status" value="1"/>
</dbReference>
<evidence type="ECO:0000256" key="2">
    <source>
        <dbReference type="ARBA" id="ARBA00022500"/>
    </source>
</evidence>
<dbReference type="InterPro" id="IPR005659">
    <property type="entry name" value="Chemorcpt_Glu_NH3ase_CheD"/>
</dbReference>
<dbReference type="GO" id="GO:0008983">
    <property type="term" value="F:protein-glutamate O-methyltransferase activity"/>
    <property type="evidence" value="ECO:0007669"/>
    <property type="project" value="UniProtKB-EC"/>
</dbReference>
<dbReference type="InterPro" id="IPR038592">
    <property type="entry name" value="CheD-like_sf"/>
</dbReference>
<comment type="catalytic activity">
    <reaction evidence="7">
        <text>L-glutaminyl-[protein] + H2O = L-glutamyl-[protein] + NH4(+)</text>
        <dbReference type="Rhea" id="RHEA:16441"/>
        <dbReference type="Rhea" id="RHEA-COMP:10207"/>
        <dbReference type="Rhea" id="RHEA-COMP:10208"/>
        <dbReference type="ChEBI" id="CHEBI:15377"/>
        <dbReference type="ChEBI" id="CHEBI:28938"/>
        <dbReference type="ChEBI" id="CHEBI:29973"/>
        <dbReference type="ChEBI" id="CHEBI:30011"/>
        <dbReference type="EC" id="3.5.1.44"/>
    </reaction>
</comment>
<dbReference type="Pfam" id="PF03705">
    <property type="entry name" value="CheR_N"/>
    <property type="match status" value="1"/>
</dbReference>
<dbReference type="PANTHER" id="PTHR24422:SF19">
    <property type="entry name" value="CHEMOTAXIS PROTEIN METHYLTRANSFERASE"/>
    <property type="match status" value="1"/>
</dbReference>
<dbReference type="Pfam" id="PF01739">
    <property type="entry name" value="CheR"/>
    <property type="match status" value="1"/>
</dbReference>
<dbReference type="HAMAP" id="MF_01440">
    <property type="entry name" value="CheD"/>
    <property type="match status" value="1"/>
</dbReference>
<organism evidence="10 11">
    <name type="scientific">Aeoliella straminimaris</name>
    <dbReference type="NCBI Taxonomy" id="2954799"/>
    <lineage>
        <taxon>Bacteria</taxon>
        <taxon>Pseudomonadati</taxon>
        <taxon>Planctomycetota</taxon>
        <taxon>Planctomycetia</taxon>
        <taxon>Pirellulales</taxon>
        <taxon>Lacipirellulaceae</taxon>
        <taxon>Aeoliella</taxon>
    </lineage>
</organism>
<sequence length="521" mass="58384">MQTVGSDTIDLYNIGDTEFGTLREMLYRETGVSLSDSKRALVCSRLARRLRHLHLSSYADYIEHLSQRDRGSELQMLVNCLTTNKTEFLREPHHFDFLRDVVISEARKRAETGAPRRLRIWSAACSEGDEPYTIAMTLLDNLPKNESWDVRILASDINTEVLSIAQAGEYPMEKFAPLPDDWKKKYVRRGTGNRTGLGAVSPEVKQLVTFRQINLMGQWSHKATFDVIFCRNVIIYFDQPTQERLLQRLSERLNKHSYLMLGHSESSPWLTQSFESLGKTIFQRRGTAGASRPAVARPTPKPQVVASAKPPQQKRASVQQPRSSLVRPATNLQSHNILAGQTYVLRKPGEITTVLGSCVAVCLYDPECGIGGMNHFMLPSQSVDAGTSARYGIHAMELLITNIMKSGGERSRLVAKAFGGANLLQLNFGAELSGIGKQNVAFVRDFLKTEEIPLVSEKLGGVQPLRIFFQPHNGRVIVKTLRSTKEIAKRENSYQQTSAKKARNTGEVTFFNEPSAADMRR</sequence>
<evidence type="ECO:0000256" key="8">
    <source>
        <dbReference type="SAM" id="MobiDB-lite"/>
    </source>
</evidence>
<dbReference type="InterPro" id="IPR022641">
    <property type="entry name" value="CheR_N"/>
</dbReference>
<dbReference type="SUPFAM" id="SSF47757">
    <property type="entry name" value="Chemotaxis receptor methyltransferase CheR, N-terminal domain"/>
    <property type="match status" value="1"/>
</dbReference>
<evidence type="ECO:0000256" key="3">
    <source>
        <dbReference type="ARBA" id="ARBA00022603"/>
    </source>
</evidence>
<name>A0A9X2F7T1_9BACT</name>
<evidence type="ECO:0000313" key="10">
    <source>
        <dbReference type="EMBL" id="MCO6043910.1"/>
    </source>
</evidence>
<evidence type="ECO:0000313" key="11">
    <source>
        <dbReference type="Proteomes" id="UP001155241"/>
    </source>
</evidence>
<dbReference type="PANTHER" id="PTHR24422">
    <property type="entry name" value="CHEMOTAXIS PROTEIN METHYLTRANSFERASE"/>
    <property type="match status" value="1"/>
</dbReference>
<evidence type="ECO:0000256" key="5">
    <source>
        <dbReference type="ARBA" id="ARBA00022691"/>
    </source>
</evidence>
<keyword evidence="2 7" id="KW-0145">Chemotaxis</keyword>
<feature type="compositionally biased region" description="Polar residues" evidence="8">
    <location>
        <begin position="314"/>
        <end position="323"/>
    </location>
</feature>
<proteinExistence type="inferred from homology"/>
<dbReference type="Gene3D" id="3.40.50.150">
    <property type="entry name" value="Vaccinia Virus protein VP39"/>
    <property type="match status" value="1"/>
</dbReference>
<dbReference type="EC" id="3.5.1.44" evidence="7"/>
<dbReference type="Pfam" id="PF03975">
    <property type="entry name" value="CheD"/>
    <property type="match status" value="1"/>
</dbReference>
<evidence type="ECO:0000256" key="1">
    <source>
        <dbReference type="ARBA" id="ARBA00001541"/>
    </source>
</evidence>
<dbReference type="InterPro" id="IPR036804">
    <property type="entry name" value="CheR_N_sf"/>
</dbReference>
<dbReference type="AlphaFoldDB" id="A0A9X2F7T1"/>
<reference evidence="10" key="1">
    <citation type="submission" date="2022-06" db="EMBL/GenBank/DDBJ databases">
        <title>Aeoliella straminimaris, a novel planctomycete from sediments.</title>
        <authorList>
            <person name="Vitorino I.R."/>
            <person name="Lage O.M."/>
        </authorList>
    </citation>
    <scope>NUCLEOTIDE SEQUENCE</scope>
    <source>
        <strain evidence="10">ICT_H6.2</strain>
    </source>
</reference>
<feature type="region of interest" description="Disordered" evidence="8">
    <location>
        <begin position="288"/>
        <end position="326"/>
    </location>
</feature>
<keyword evidence="5" id="KW-0949">S-adenosyl-L-methionine</keyword>
<dbReference type="Gene3D" id="3.30.1330.200">
    <property type="match status" value="1"/>
</dbReference>
<evidence type="ECO:0000256" key="4">
    <source>
        <dbReference type="ARBA" id="ARBA00022679"/>
    </source>
</evidence>
<dbReference type="PROSITE" id="PS50123">
    <property type="entry name" value="CHER"/>
    <property type="match status" value="1"/>
</dbReference>
<protein>
    <recommendedName>
        <fullName evidence="7">Probable chemoreceptor glutamine deamidase CheD</fullName>
        <ecNumber evidence="7">3.5.1.44</ecNumber>
    </recommendedName>
</protein>
<dbReference type="InterPro" id="IPR029063">
    <property type="entry name" value="SAM-dependent_MTases_sf"/>
</dbReference>
<dbReference type="EMBL" id="JAMXLR010000026">
    <property type="protein sequence ID" value="MCO6043910.1"/>
    <property type="molecule type" value="Genomic_DNA"/>
</dbReference>
<evidence type="ECO:0000259" key="9">
    <source>
        <dbReference type="PROSITE" id="PS50123"/>
    </source>
</evidence>
<evidence type="ECO:0000256" key="7">
    <source>
        <dbReference type="HAMAP-Rule" id="MF_01440"/>
    </source>
</evidence>
<accession>A0A9X2F7T1</accession>
<keyword evidence="6 7" id="KW-0378">Hydrolase</keyword>
<feature type="region of interest" description="Disordered" evidence="8">
    <location>
        <begin position="493"/>
        <end position="521"/>
    </location>
</feature>
<comment type="similarity">
    <text evidence="7">Belongs to the CheD family.</text>
</comment>
<keyword evidence="4" id="KW-0808">Transferase</keyword>
<comment type="catalytic activity">
    <reaction evidence="1">
        <text>L-glutamyl-[protein] + S-adenosyl-L-methionine = [protein]-L-glutamate 5-O-methyl ester + S-adenosyl-L-homocysteine</text>
        <dbReference type="Rhea" id="RHEA:24452"/>
        <dbReference type="Rhea" id="RHEA-COMP:10208"/>
        <dbReference type="Rhea" id="RHEA-COMP:10311"/>
        <dbReference type="ChEBI" id="CHEBI:29973"/>
        <dbReference type="ChEBI" id="CHEBI:57856"/>
        <dbReference type="ChEBI" id="CHEBI:59789"/>
        <dbReference type="ChEBI" id="CHEBI:82795"/>
        <dbReference type="EC" id="2.1.1.80"/>
    </reaction>
</comment>
<comment type="caution">
    <text evidence="10">The sequence shown here is derived from an EMBL/GenBank/DDBJ whole genome shotgun (WGS) entry which is preliminary data.</text>
</comment>
<dbReference type="CDD" id="cd16352">
    <property type="entry name" value="CheD"/>
    <property type="match status" value="1"/>
</dbReference>
<dbReference type="SMART" id="SM00138">
    <property type="entry name" value="MeTrc"/>
    <property type="match status" value="1"/>
</dbReference>
<dbReference type="SUPFAM" id="SSF64438">
    <property type="entry name" value="CNF1/YfiH-like putative cysteine hydrolases"/>
    <property type="match status" value="1"/>
</dbReference>
<dbReference type="PRINTS" id="PR00996">
    <property type="entry name" value="CHERMTFRASE"/>
</dbReference>
<dbReference type="InterPro" id="IPR000780">
    <property type="entry name" value="CheR_MeTrfase"/>
</dbReference>
<dbReference type="InterPro" id="IPR050903">
    <property type="entry name" value="Bact_Chemotaxis_MeTrfase"/>
</dbReference>
<comment type="function">
    <text evidence="7">Probably deamidates glutamine residues to glutamate on methyl-accepting chemotaxis receptors (MCPs), playing an important role in chemotaxis.</text>
</comment>
<keyword evidence="3" id="KW-0489">Methyltransferase</keyword>
<feature type="domain" description="CheR-type methyltransferase" evidence="9">
    <location>
        <begin position="7"/>
        <end position="287"/>
    </location>
</feature>
<gene>
    <name evidence="7" type="primary">cheD</name>
    <name evidence="10" type="ORF">NG895_08325</name>
</gene>
<keyword evidence="11" id="KW-1185">Reference proteome</keyword>
<evidence type="ECO:0000256" key="6">
    <source>
        <dbReference type="ARBA" id="ARBA00022801"/>
    </source>
</evidence>
<dbReference type="InterPro" id="IPR011324">
    <property type="entry name" value="Cytotoxic_necrot_fac-like_cat"/>
</dbReference>
<dbReference type="GO" id="GO:0050568">
    <property type="term" value="F:protein-glutamine glutaminase activity"/>
    <property type="evidence" value="ECO:0007669"/>
    <property type="project" value="UniProtKB-UniRule"/>
</dbReference>